<feature type="region of interest" description="Disordered" evidence="1">
    <location>
        <begin position="267"/>
        <end position="312"/>
    </location>
</feature>
<feature type="region of interest" description="Disordered" evidence="1">
    <location>
        <begin position="1"/>
        <end position="67"/>
    </location>
</feature>
<comment type="caution">
    <text evidence="2">The sequence shown here is derived from an EMBL/GenBank/DDBJ whole genome shotgun (WGS) entry which is preliminary data.</text>
</comment>
<dbReference type="Proteomes" id="UP001151760">
    <property type="component" value="Unassembled WGS sequence"/>
</dbReference>
<accession>A0ABQ5AL26</accession>
<reference evidence="2" key="1">
    <citation type="journal article" date="2022" name="Int. J. Mol. Sci.">
        <title>Draft Genome of Tanacetum Coccineum: Genomic Comparison of Closely Related Tanacetum-Family Plants.</title>
        <authorList>
            <person name="Yamashiro T."/>
            <person name="Shiraishi A."/>
            <person name="Nakayama K."/>
            <person name="Satake H."/>
        </authorList>
    </citation>
    <scope>NUCLEOTIDE SEQUENCE</scope>
</reference>
<dbReference type="EMBL" id="BQNB010012308">
    <property type="protein sequence ID" value="GJT01936.1"/>
    <property type="molecule type" value="Genomic_DNA"/>
</dbReference>
<name>A0ABQ5AL26_9ASTR</name>
<sequence>MHLPSHSARPSRKRCRSPVDSAPLSMPVTGSLAPTHADLSPPRIGDGDEGGRYVGIDHRGSGMTQGGMRLTPALEIRLRDGIVRSVEDTPVDLSDAVRDFYHHMSEIRFDSIVGIETAQRRLEADQSSRLVRQPVVNMSLSQEDFRQIFVRDRDDARGRLRRNGNINGKHMENGNGNNNGVKSLQVKMIENEAKTSSGKLARVKVIIERSRVRTPGLPGVRIFPLVTRGPLWYEVRGGRASVRGTVAVRGVSTRQYEQSVRGRRVPIMGNNEEVSGEQKDQNTPRSSNMSGWRLERTKLPSPTLGYKRSTQI</sequence>
<gene>
    <name evidence="2" type="ORF">Tco_0823105</name>
</gene>
<evidence type="ECO:0000313" key="3">
    <source>
        <dbReference type="Proteomes" id="UP001151760"/>
    </source>
</evidence>
<keyword evidence="3" id="KW-1185">Reference proteome</keyword>
<evidence type="ECO:0000313" key="2">
    <source>
        <dbReference type="EMBL" id="GJT01936.1"/>
    </source>
</evidence>
<reference evidence="2" key="2">
    <citation type="submission" date="2022-01" db="EMBL/GenBank/DDBJ databases">
        <authorList>
            <person name="Yamashiro T."/>
            <person name="Shiraishi A."/>
            <person name="Satake H."/>
            <person name="Nakayama K."/>
        </authorList>
    </citation>
    <scope>NUCLEOTIDE SEQUENCE</scope>
</reference>
<evidence type="ECO:0000256" key="1">
    <source>
        <dbReference type="SAM" id="MobiDB-lite"/>
    </source>
</evidence>
<proteinExistence type="predicted"/>
<feature type="compositionally biased region" description="Basic and acidic residues" evidence="1">
    <location>
        <begin position="45"/>
        <end position="60"/>
    </location>
</feature>
<protein>
    <submittedName>
        <fullName evidence="2">Uncharacterized protein</fullName>
    </submittedName>
</protein>
<organism evidence="2 3">
    <name type="scientific">Tanacetum coccineum</name>
    <dbReference type="NCBI Taxonomy" id="301880"/>
    <lineage>
        <taxon>Eukaryota</taxon>
        <taxon>Viridiplantae</taxon>
        <taxon>Streptophyta</taxon>
        <taxon>Embryophyta</taxon>
        <taxon>Tracheophyta</taxon>
        <taxon>Spermatophyta</taxon>
        <taxon>Magnoliopsida</taxon>
        <taxon>eudicotyledons</taxon>
        <taxon>Gunneridae</taxon>
        <taxon>Pentapetalae</taxon>
        <taxon>asterids</taxon>
        <taxon>campanulids</taxon>
        <taxon>Asterales</taxon>
        <taxon>Asteraceae</taxon>
        <taxon>Asteroideae</taxon>
        <taxon>Anthemideae</taxon>
        <taxon>Anthemidinae</taxon>
        <taxon>Tanacetum</taxon>
    </lineage>
</organism>